<feature type="domain" description="RNase H type-2" evidence="12">
    <location>
        <begin position="105"/>
        <end position="317"/>
    </location>
</feature>
<comment type="catalytic activity">
    <reaction evidence="1 10 11">
        <text>Endonucleolytic cleavage to 5'-phosphomonoester.</text>
        <dbReference type="EC" id="3.1.26.4"/>
    </reaction>
</comment>
<dbReference type="Pfam" id="PF01351">
    <property type="entry name" value="RNase_HII"/>
    <property type="match status" value="1"/>
</dbReference>
<dbReference type="GO" id="GO:0006298">
    <property type="term" value="P:mismatch repair"/>
    <property type="evidence" value="ECO:0007669"/>
    <property type="project" value="TreeGrafter"/>
</dbReference>
<dbReference type="EMBL" id="AGCJ01000058">
    <property type="protein sequence ID" value="EHM39917.1"/>
    <property type="molecule type" value="Genomic_DNA"/>
</dbReference>
<evidence type="ECO:0000256" key="10">
    <source>
        <dbReference type="PROSITE-ProRule" id="PRU01319"/>
    </source>
</evidence>
<evidence type="ECO:0000256" key="8">
    <source>
        <dbReference type="ARBA" id="ARBA00022759"/>
    </source>
</evidence>
<name>G9YIA7_9FIRM</name>
<evidence type="ECO:0000256" key="1">
    <source>
        <dbReference type="ARBA" id="ARBA00000077"/>
    </source>
</evidence>
<evidence type="ECO:0000313" key="13">
    <source>
        <dbReference type="EMBL" id="EHM39917.1"/>
    </source>
</evidence>
<dbReference type="GO" id="GO:0005737">
    <property type="term" value="C:cytoplasm"/>
    <property type="evidence" value="ECO:0007669"/>
    <property type="project" value="UniProtKB-SubCell"/>
</dbReference>
<sequence>MDKVLQRTVAEIKRKLAAVNVRTDAGATINYGWQLTGERDGETVKIAVYNGKKGIRFVVQGKESALKEEVEILCAGEATAVKRVSSTKRASFAPSGADLKPSGADCWIGADESGKGDVFGPLAAAACLVTAAEAAVLRTAGVTDSKLLTDAAVHDMVGKIRDMLGDRAVVTVYMPEEYNRLYGEYRAKGQNLNHLLGDLHGMNIRSLLNKYKCPCIIVDKFGRDDYVLNALGKAAQGRTVIQVPKGERDTAVAAASVLARAAFVRAMDRLEEKYEMSFPKGAFAGIDTALQAFRLTYGDNRLHEVGKLNFRTFDFLR</sequence>
<dbReference type="GO" id="GO:0043137">
    <property type="term" value="P:DNA replication, removal of RNA primer"/>
    <property type="evidence" value="ECO:0007669"/>
    <property type="project" value="TreeGrafter"/>
</dbReference>
<dbReference type="InterPro" id="IPR024567">
    <property type="entry name" value="RNase_HII/HIII_dom"/>
</dbReference>
<comment type="caution">
    <text evidence="13">The sequence shown here is derived from an EMBL/GenBank/DDBJ whole genome shotgun (WGS) entry which is preliminary data.</text>
</comment>
<dbReference type="PATRIC" id="fig|861450.3.peg.1290"/>
<keyword evidence="14" id="KW-1185">Reference proteome</keyword>
<dbReference type="PANTHER" id="PTHR10954">
    <property type="entry name" value="RIBONUCLEASE H2 SUBUNIT A"/>
    <property type="match status" value="1"/>
</dbReference>
<comment type="similarity">
    <text evidence="4">Belongs to the RNase HII family. RnhC subfamily.</text>
</comment>
<dbReference type="GO" id="GO:0046872">
    <property type="term" value="F:metal ion binding"/>
    <property type="evidence" value="ECO:0007669"/>
    <property type="project" value="UniProtKB-KW"/>
</dbReference>
<dbReference type="HOGENOM" id="CLU_059546_3_0_9"/>
<dbReference type="InterPro" id="IPR012337">
    <property type="entry name" value="RNaseH-like_sf"/>
</dbReference>
<dbReference type="eggNOG" id="COG1039">
    <property type="taxonomic scope" value="Bacteria"/>
</dbReference>
<feature type="binding site" evidence="10">
    <location>
        <position position="219"/>
    </location>
    <ligand>
        <name>a divalent metal cation</name>
        <dbReference type="ChEBI" id="CHEBI:60240"/>
    </ligand>
</feature>
<organism evidence="13 14">
    <name type="scientific">Anaeroglobus geminatus F0357</name>
    <dbReference type="NCBI Taxonomy" id="861450"/>
    <lineage>
        <taxon>Bacteria</taxon>
        <taxon>Bacillati</taxon>
        <taxon>Bacillota</taxon>
        <taxon>Negativicutes</taxon>
        <taxon>Veillonellales</taxon>
        <taxon>Veillonellaceae</taxon>
        <taxon>Anaeroglobus</taxon>
    </lineage>
</organism>
<dbReference type="PROSITE" id="PS51975">
    <property type="entry name" value="RNASE_H_2"/>
    <property type="match status" value="1"/>
</dbReference>
<dbReference type="RefSeq" id="WP_006790367.1">
    <property type="nucleotide sequence ID" value="NZ_JH417599.1"/>
</dbReference>
<dbReference type="GO" id="GO:0032299">
    <property type="term" value="C:ribonuclease H2 complex"/>
    <property type="evidence" value="ECO:0007669"/>
    <property type="project" value="TreeGrafter"/>
</dbReference>
<evidence type="ECO:0000256" key="2">
    <source>
        <dbReference type="ARBA" id="ARBA00004065"/>
    </source>
</evidence>
<reference evidence="13 14" key="1">
    <citation type="submission" date="2011-08" db="EMBL/GenBank/DDBJ databases">
        <authorList>
            <person name="Weinstock G."/>
            <person name="Sodergren E."/>
            <person name="Clifton S."/>
            <person name="Fulton L."/>
            <person name="Fulton B."/>
            <person name="Courtney L."/>
            <person name="Fronick C."/>
            <person name="Harrison M."/>
            <person name="Strong C."/>
            <person name="Farmer C."/>
            <person name="Delahaunty K."/>
            <person name="Markovic C."/>
            <person name="Hall O."/>
            <person name="Minx P."/>
            <person name="Tomlinson C."/>
            <person name="Mitreva M."/>
            <person name="Hou S."/>
            <person name="Chen J."/>
            <person name="Wollam A."/>
            <person name="Pepin K.H."/>
            <person name="Johnson M."/>
            <person name="Bhonagiri V."/>
            <person name="Zhang X."/>
            <person name="Suruliraj S."/>
            <person name="Warren W."/>
            <person name="Chinwalla A."/>
            <person name="Mardis E.R."/>
            <person name="Wilson R.K."/>
        </authorList>
    </citation>
    <scope>NUCLEOTIDE SEQUENCE [LARGE SCALE GENOMIC DNA]</scope>
    <source>
        <strain evidence="13 14">F0357</strain>
    </source>
</reference>
<feature type="binding site" evidence="10">
    <location>
        <position position="112"/>
    </location>
    <ligand>
        <name>a divalent metal cation</name>
        <dbReference type="ChEBI" id="CHEBI:60240"/>
    </ligand>
</feature>
<keyword evidence="6 10" id="KW-0540">Nuclease</keyword>
<dbReference type="SUPFAM" id="SSF53098">
    <property type="entry name" value="Ribonuclease H-like"/>
    <property type="match status" value="1"/>
</dbReference>
<dbReference type="EC" id="3.1.26.4" evidence="11"/>
<keyword evidence="7 10" id="KW-0479">Metal-binding</keyword>
<evidence type="ECO:0000256" key="4">
    <source>
        <dbReference type="ARBA" id="ARBA00008378"/>
    </source>
</evidence>
<dbReference type="InterPro" id="IPR036397">
    <property type="entry name" value="RNaseH_sf"/>
</dbReference>
<dbReference type="Proteomes" id="UP000005481">
    <property type="component" value="Unassembled WGS sequence"/>
</dbReference>
<keyword evidence="5" id="KW-0963">Cytoplasm</keyword>
<evidence type="ECO:0000256" key="5">
    <source>
        <dbReference type="ARBA" id="ARBA00022490"/>
    </source>
</evidence>
<proteinExistence type="inferred from homology"/>
<evidence type="ECO:0000256" key="6">
    <source>
        <dbReference type="ARBA" id="ARBA00022722"/>
    </source>
</evidence>
<evidence type="ECO:0000256" key="3">
    <source>
        <dbReference type="ARBA" id="ARBA00004496"/>
    </source>
</evidence>
<keyword evidence="9 10" id="KW-0378">Hydrolase</keyword>
<evidence type="ECO:0000256" key="11">
    <source>
        <dbReference type="RuleBase" id="RU003515"/>
    </source>
</evidence>
<evidence type="ECO:0000259" key="12">
    <source>
        <dbReference type="PROSITE" id="PS51975"/>
    </source>
</evidence>
<dbReference type="PANTHER" id="PTHR10954:SF23">
    <property type="entry name" value="RIBONUCLEASE"/>
    <property type="match status" value="1"/>
</dbReference>
<feature type="binding site" evidence="10">
    <location>
        <position position="111"/>
    </location>
    <ligand>
        <name>a divalent metal cation</name>
        <dbReference type="ChEBI" id="CHEBI:60240"/>
    </ligand>
</feature>
<comment type="subcellular location">
    <subcellularLocation>
        <location evidence="3">Cytoplasm</location>
    </subcellularLocation>
</comment>
<protein>
    <recommendedName>
        <fullName evidence="11">Ribonuclease</fullName>
        <ecNumber evidence="11">3.1.26.4</ecNumber>
    </recommendedName>
</protein>
<dbReference type="InterPro" id="IPR001352">
    <property type="entry name" value="RNase_HII/HIII"/>
</dbReference>
<dbReference type="OrthoDB" id="9777935at2"/>
<dbReference type="Gene3D" id="3.30.420.10">
    <property type="entry name" value="Ribonuclease H-like superfamily/Ribonuclease H"/>
    <property type="match status" value="1"/>
</dbReference>
<evidence type="ECO:0000256" key="9">
    <source>
        <dbReference type="ARBA" id="ARBA00022801"/>
    </source>
</evidence>
<dbReference type="AlphaFoldDB" id="G9YIA7"/>
<gene>
    <name evidence="13" type="ORF">HMPREF0080_01397</name>
</gene>
<comment type="function">
    <text evidence="2 11">Endonuclease that specifically degrades the RNA of RNA-DNA hybrids.</text>
</comment>
<evidence type="ECO:0000256" key="7">
    <source>
        <dbReference type="ARBA" id="ARBA00022723"/>
    </source>
</evidence>
<accession>G9YIA7</accession>
<comment type="cofactor">
    <cofactor evidence="10">
        <name>Mn(2+)</name>
        <dbReference type="ChEBI" id="CHEBI:29035"/>
    </cofactor>
    <cofactor evidence="10">
        <name>Mg(2+)</name>
        <dbReference type="ChEBI" id="CHEBI:18420"/>
    </cofactor>
    <text evidence="10">Manganese or magnesium. Binds 1 divalent metal ion per monomer in the absence of substrate. May bind a second metal ion after substrate binding.</text>
</comment>
<keyword evidence="8 10" id="KW-0255">Endonuclease</keyword>
<evidence type="ECO:0000313" key="14">
    <source>
        <dbReference type="Proteomes" id="UP000005481"/>
    </source>
</evidence>
<dbReference type="GO" id="GO:0004523">
    <property type="term" value="F:RNA-DNA hybrid ribonuclease activity"/>
    <property type="evidence" value="ECO:0007669"/>
    <property type="project" value="UniProtKB-UniRule"/>
</dbReference>
<dbReference type="STRING" id="861450.HMPREF0080_01397"/>
<dbReference type="GO" id="GO:0003723">
    <property type="term" value="F:RNA binding"/>
    <property type="evidence" value="ECO:0007669"/>
    <property type="project" value="UniProtKB-UniRule"/>
</dbReference>
<dbReference type="CDD" id="cd06590">
    <property type="entry name" value="RNase_HII_bacteria_HIII_like"/>
    <property type="match status" value="1"/>
</dbReference>